<organism evidence="3 4">
    <name type="scientific">Rhizobium oryzicola</name>
    <dbReference type="NCBI Taxonomy" id="1232668"/>
    <lineage>
        <taxon>Bacteria</taxon>
        <taxon>Pseudomonadati</taxon>
        <taxon>Pseudomonadota</taxon>
        <taxon>Alphaproteobacteria</taxon>
        <taxon>Hyphomicrobiales</taxon>
        <taxon>Rhizobiaceae</taxon>
        <taxon>Rhizobium/Agrobacterium group</taxon>
        <taxon>Rhizobium</taxon>
    </lineage>
</organism>
<keyword evidence="4" id="KW-1185">Reference proteome</keyword>
<reference evidence="3" key="2">
    <citation type="submission" date="2023-07" db="EMBL/GenBank/DDBJ databases">
        <authorList>
            <person name="Sun H."/>
        </authorList>
    </citation>
    <scope>NUCLEOTIDE SEQUENCE</scope>
    <source>
        <strain evidence="3">05753</strain>
    </source>
</reference>
<keyword evidence="1" id="KW-0175">Coiled coil</keyword>
<evidence type="ECO:0000256" key="1">
    <source>
        <dbReference type="SAM" id="Coils"/>
    </source>
</evidence>
<reference evidence="3" key="1">
    <citation type="journal article" date="2015" name="Int. J. Syst. Evol. Microbiol.">
        <title>Rhizobium oryzicola sp. nov., potential plant-growth-promoting endophytic bacteria isolated from rice roots.</title>
        <authorList>
            <person name="Zhang X.X."/>
            <person name="Gao J.S."/>
            <person name="Cao Y.H."/>
            <person name="Sheirdil R.A."/>
            <person name="Wang X.C."/>
            <person name="Zhang L."/>
        </authorList>
    </citation>
    <scope>NUCLEOTIDE SEQUENCE</scope>
    <source>
        <strain evidence="3">05753</strain>
    </source>
</reference>
<dbReference type="EMBL" id="JAUKWQ010000001">
    <property type="protein sequence ID" value="MDO1580909.1"/>
    <property type="molecule type" value="Genomic_DNA"/>
</dbReference>
<dbReference type="Pfam" id="PF09250">
    <property type="entry name" value="Prim-Pol"/>
    <property type="match status" value="1"/>
</dbReference>
<feature type="domain" description="DNA primase/polymerase bifunctional N-terminal" evidence="2">
    <location>
        <begin position="106"/>
        <end position="212"/>
    </location>
</feature>
<comment type="caution">
    <text evidence="3">The sequence shown here is derived from an EMBL/GenBank/DDBJ whole genome shotgun (WGS) entry which is preliminary data.</text>
</comment>
<sequence length="1245" mass="137425">MQSRYAGCWTIEYLHFTNAFRASYAALLENGYCPLPVGFNKRPALYRGMWHPDEIAVAREEGWPSYVDGRFFVRPYDPRWKPLESWQSIDATSYEEGGILYADLEVAKRAPVQGVGVHHVGGLLGIDVDSDDPAFLEAVECGLAGLVGVRVRRKGSKGFLQYVRCPEDMGRSKLTVGAHVIDLLAGAGSQSVLPPTWHPSGKQYVWVSPDTLLDTPREKLPFVDAEWLEQFARNLADAMGVEPATIERRTPGNVEDRGSFTVAALENLDSWIHDLGLYGLKPKRGGGYCAVAHWRGSGTGRPLSKRKRNLHIDNVGIVDFGDNNRAYSPVRLVAAALRLSEAEAFRWLDDRLGLSDARHAAIRAELAAMPAVRMRINGGRTWLVIDAGGENPRLVEEPANDDAFDAAEANAAALAAAKEVRERLSDQAALAIAGDRSAAIERHRAKVDAAKQAVEDFKNDPRIELAEQELADSRAALAAAEASFDQLIRTDDDHAAAAARDHVRALKAEVGETYKELHRLRKVRRIQIRDAQRIINAPAPKCPVPVQQINVYPGLGKTTAAREELFPLLAMARVSFVYAAPSHHLAKETLTGFQAVAGADAGTWWPGQTAVQDGEPICKRHREAEAARKAGLSAGGLCGVDAVDEDQRCPFWQSCPVWNARSGVEGRSYFTATSMLFQPRPDHIRPRAIVIDESITPLALGADAIEIELERFLTVPDLPPPKGEAARQAWERLLADGEMVLRAIRERAGVRLNAVGVLMSDGSREAAMLADIGPRSAEALARLAGYVSSTLRRAALTAKSNLADIESLGRQRAVSIRTAEAWAALADECLRREYNAETGRIRFIERGGKVFVRILPLSRIHSSWLEPEAGVERIILLNGTPERTEWLREVFSYHKRGRIERPNFLPAIEITRPPLAKTVRVEQWRGVPFASSKLGMTNRKRANVDLGAHNRLTLSAIVSEAVAEAGADKSVIIAPEKHRSAIFAGAGANMLERGKSAGTNDYERAGLVVYIDAHQPPEAIREKAMRLAGRWLMPDQWTMSADREYLPDDDTAADYLRWERRSAALQAAERCRTRWVKVGEDGKPIRQRVIIMSDASDIFPADEVTVRQWGSVSAGGLKAEARDYAAIQKLRTEVADLMANGGIVTTHPGLMEAIHGRKFDDRHLSRLMAIAVEASFIPDESAQSAIYNREGDPMHFMRIHRPIKFRELPANKRRWTVAFVRDEAIKAMISKHFRGNVEFQGGSCG</sequence>
<evidence type="ECO:0000313" key="3">
    <source>
        <dbReference type="EMBL" id="MDO1580909.1"/>
    </source>
</evidence>
<accession>A0ABT8SS68</accession>
<dbReference type="InterPro" id="IPR015330">
    <property type="entry name" value="DNA_primase/pol_bifunc_N"/>
</dbReference>
<dbReference type="Proteomes" id="UP001169006">
    <property type="component" value="Unassembled WGS sequence"/>
</dbReference>
<gene>
    <name evidence="3" type="ORF">Q2T52_02265</name>
</gene>
<dbReference type="RefSeq" id="WP_302075050.1">
    <property type="nucleotide sequence ID" value="NZ_JAUKWQ010000001.1"/>
</dbReference>
<feature type="coiled-coil region" evidence="1">
    <location>
        <begin position="440"/>
        <end position="483"/>
    </location>
</feature>
<name>A0ABT8SS68_9HYPH</name>
<evidence type="ECO:0000259" key="2">
    <source>
        <dbReference type="Pfam" id="PF09250"/>
    </source>
</evidence>
<proteinExistence type="predicted"/>
<protein>
    <submittedName>
        <fullName evidence="3">Bifunctional DNA primase/polymerase</fullName>
    </submittedName>
</protein>
<evidence type="ECO:0000313" key="4">
    <source>
        <dbReference type="Proteomes" id="UP001169006"/>
    </source>
</evidence>